<evidence type="ECO:0000313" key="4">
    <source>
        <dbReference type="Proteomes" id="UP000034591"/>
    </source>
</evidence>
<dbReference type="PANTHER" id="PTHR21621:SF0">
    <property type="entry name" value="BETA-CITRYLGLUTAMATE SYNTHASE B-RELATED"/>
    <property type="match status" value="1"/>
</dbReference>
<dbReference type="STRING" id="1618545.US53_C0037G0009"/>
<dbReference type="GO" id="GO:0005737">
    <property type="term" value="C:cytoplasm"/>
    <property type="evidence" value="ECO:0007669"/>
    <property type="project" value="TreeGrafter"/>
</dbReference>
<dbReference type="SUPFAM" id="SSF56059">
    <property type="entry name" value="Glutathione synthetase ATP-binding domain-like"/>
    <property type="match status" value="1"/>
</dbReference>
<dbReference type="AlphaFoldDB" id="A0A0G0K857"/>
<dbReference type="InterPro" id="IPR011761">
    <property type="entry name" value="ATP-grasp"/>
</dbReference>
<accession>A0A0G0K857</accession>
<organism evidence="3 4">
    <name type="scientific">Candidatus Woesebacteria bacterium GW2011_GWA1_37_7</name>
    <dbReference type="NCBI Taxonomy" id="1618545"/>
    <lineage>
        <taxon>Bacteria</taxon>
        <taxon>Candidatus Woeseibacteriota</taxon>
    </lineage>
</organism>
<gene>
    <name evidence="3" type="ORF">US53_C0037G0009</name>
</gene>
<dbReference type="EMBL" id="LBTI01000037">
    <property type="protein sequence ID" value="KKQ36786.1"/>
    <property type="molecule type" value="Genomic_DNA"/>
</dbReference>
<evidence type="ECO:0000313" key="3">
    <source>
        <dbReference type="EMBL" id="KKQ36786.1"/>
    </source>
</evidence>
<keyword evidence="1" id="KW-0067">ATP-binding</keyword>
<dbReference type="PANTHER" id="PTHR21621">
    <property type="entry name" value="RIBOSOMAL PROTEIN S6 MODIFICATION PROTEIN"/>
    <property type="match status" value="1"/>
</dbReference>
<dbReference type="Gene3D" id="3.30.470.20">
    <property type="entry name" value="ATP-grasp fold, B domain"/>
    <property type="match status" value="1"/>
</dbReference>
<evidence type="ECO:0000259" key="2">
    <source>
        <dbReference type="PROSITE" id="PS50975"/>
    </source>
</evidence>
<keyword evidence="1" id="KW-0547">Nucleotide-binding</keyword>
<name>A0A0G0K857_9BACT</name>
<dbReference type="InterPro" id="IPR013815">
    <property type="entry name" value="ATP_grasp_subdomain_1"/>
</dbReference>
<dbReference type="Pfam" id="PF08443">
    <property type="entry name" value="RimK"/>
    <property type="match status" value="1"/>
</dbReference>
<dbReference type="GO" id="GO:0016879">
    <property type="term" value="F:ligase activity, forming carbon-nitrogen bonds"/>
    <property type="evidence" value="ECO:0007669"/>
    <property type="project" value="TreeGrafter"/>
</dbReference>
<dbReference type="Proteomes" id="UP000034591">
    <property type="component" value="Unassembled WGS sequence"/>
</dbReference>
<reference evidence="3 4" key="1">
    <citation type="journal article" date="2015" name="Nature">
        <title>rRNA introns, odd ribosomes, and small enigmatic genomes across a large radiation of phyla.</title>
        <authorList>
            <person name="Brown C.T."/>
            <person name="Hug L.A."/>
            <person name="Thomas B.C."/>
            <person name="Sharon I."/>
            <person name="Castelle C.J."/>
            <person name="Singh A."/>
            <person name="Wilkins M.J."/>
            <person name="Williams K.H."/>
            <person name="Banfield J.F."/>
        </authorList>
    </citation>
    <scope>NUCLEOTIDE SEQUENCE [LARGE SCALE GENOMIC DNA]</scope>
</reference>
<dbReference type="InterPro" id="IPR013651">
    <property type="entry name" value="ATP-grasp_RimK-type"/>
</dbReference>
<dbReference type="PROSITE" id="PS50975">
    <property type="entry name" value="ATP_GRASP"/>
    <property type="match status" value="1"/>
</dbReference>
<keyword evidence="3" id="KW-0436">Ligase</keyword>
<dbReference type="GO" id="GO:0005524">
    <property type="term" value="F:ATP binding"/>
    <property type="evidence" value="ECO:0007669"/>
    <property type="project" value="UniProtKB-UniRule"/>
</dbReference>
<dbReference type="GO" id="GO:0046872">
    <property type="term" value="F:metal ion binding"/>
    <property type="evidence" value="ECO:0007669"/>
    <property type="project" value="InterPro"/>
</dbReference>
<proteinExistence type="predicted"/>
<sequence>MKILVAGLKKNSQLLRLQEEGKKRGHVVQGCLASELKTFASSEEFIPEITGKSLKSYDLIYLMVSKRRWEWYMAAYYLKKTKGTIIVNNKVIDSSFPMYLTPVSDYFRQREKRLPFPKSVVIYSSKYVEYIESKISYPMVIKPISGRQGRDVIKISSQKELLEGVDKILKNSIACVIREFIPNDGDIRVFTVGYKAVGAMKRIPKKGDFRSNISQGGTGINYDLKDKEEVRRIAEKAAFVVQTEIAGVDIIIDKNTGKPYILEINPSPQFAGIEKFTSSNIALEIIKYFEKLYETTG</sequence>
<dbReference type="Gene3D" id="3.30.1490.20">
    <property type="entry name" value="ATP-grasp fold, A domain"/>
    <property type="match status" value="1"/>
</dbReference>
<evidence type="ECO:0000256" key="1">
    <source>
        <dbReference type="PROSITE-ProRule" id="PRU00409"/>
    </source>
</evidence>
<feature type="domain" description="ATP-grasp" evidence="2">
    <location>
        <begin position="106"/>
        <end position="290"/>
    </location>
</feature>
<comment type="caution">
    <text evidence="3">The sequence shown here is derived from an EMBL/GenBank/DDBJ whole genome shotgun (WGS) entry which is preliminary data.</text>
</comment>
<protein>
    <submittedName>
        <fullName evidence="3">Alpha-L-glutamate ligase, RimK family</fullName>
    </submittedName>
</protein>